<evidence type="ECO:0000313" key="2">
    <source>
        <dbReference type="Proteomes" id="UP000276776"/>
    </source>
</evidence>
<reference evidence="3" key="1">
    <citation type="submission" date="2017-02" db="UniProtKB">
        <authorList>
            <consortium name="WormBaseParasite"/>
        </authorList>
    </citation>
    <scope>IDENTIFICATION</scope>
</reference>
<dbReference type="OMA" id="MRAKWIS"/>
<evidence type="ECO:0000313" key="3">
    <source>
        <dbReference type="WBParaSite" id="TCLT_0000224301-mRNA-1"/>
    </source>
</evidence>
<organism evidence="3">
    <name type="scientific">Thelazia callipaeda</name>
    <name type="common">Oriental eyeworm</name>
    <name type="synonym">Parasitic nematode</name>
    <dbReference type="NCBI Taxonomy" id="103827"/>
    <lineage>
        <taxon>Eukaryota</taxon>
        <taxon>Metazoa</taxon>
        <taxon>Ecdysozoa</taxon>
        <taxon>Nematoda</taxon>
        <taxon>Chromadorea</taxon>
        <taxon>Rhabditida</taxon>
        <taxon>Spirurina</taxon>
        <taxon>Spiruromorpha</taxon>
        <taxon>Thelazioidea</taxon>
        <taxon>Thelaziidae</taxon>
        <taxon>Thelazia</taxon>
    </lineage>
</organism>
<keyword evidence="2" id="KW-1185">Reference proteome</keyword>
<name>A0A0N5CPU3_THECL</name>
<protein>
    <submittedName>
        <fullName evidence="1 3">Uncharacterized protein</fullName>
    </submittedName>
</protein>
<dbReference type="OrthoDB" id="5838652at2759"/>
<sequence>MVAAGNSGVPQNIVKSELSTLSNNITNCLLAVSLKVGSDKETLDCAEECVIAAEELKTLGELVKADIKAVADSLTTIKEQVDQLEKCFQTVDRLERFVKEVLLGITRHNDGYLVLLTAPDFVEGDSEDDLPVETSSKVRINVGTVPTTKKLKGRKNRRRHRVVKVNALIVLSRSSTFKVVPLSVSPPPPAINFRANLLKERTKSQRVSKTEYGGLQHKKKWFRMAKMKRS</sequence>
<evidence type="ECO:0000313" key="1">
    <source>
        <dbReference type="EMBL" id="VDM98089.1"/>
    </source>
</evidence>
<dbReference type="AlphaFoldDB" id="A0A0N5CPU3"/>
<proteinExistence type="predicted"/>
<dbReference type="WBParaSite" id="TCLT_0000224301-mRNA-1">
    <property type="protein sequence ID" value="TCLT_0000224301-mRNA-1"/>
    <property type="gene ID" value="TCLT_0000224301"/>
</dbReference>
<reference evidence="1 2" key="2">
    <citation type="submission" date="2018-11" db="EMBL/GenBank/DDBJ databases">
        <authorList>
            <consortium name="Pathogen Informatics"/>
        </authorList>
    </citation>
    <scope>NUCLEOTIDE SEQUENCE [LARGE SCALE GENOMIC DNA]</scope>
</reference>
<gene>
    <name evidence="1" type="ORF">TCLT_LOCUS2244</name>
</gene>
<dbReference type="Proteomes" id="UP000276776">
    <property type="component" value="Unassembled WGS sequence"/>
</dbReference>
<accession>A0A0N5CPU3</accession>
<dbReference type="EMBL" id="UYYF01000418">
    <property type="protein sequence ID" value="VDM98089.1"/>
    <property type="molecule type" value="Genomic_DNA"/>
</dbReference>